<organism evidence="3 4">
    <name type="scientific">Kitasatospora indigofera</name>
    <dbReference type="NCBI Taxonomy" id="67307"/>
    <lineage>
        <taxon>Bacteria</taxon>
        <taxon>Bacillati</taxon>
        <taxon>Actinomycetota</taxon>
        <taxon>Actinomycetes</taxon>
        <taxon>Kitasatosporales</taxon>
        <taxon>Streptomycetaceae</taxon>
        <taxon>Kitasatospora</taxon>
    </lineage>
</organism>
<evidence type="ECO:0000313" key="3">
    <source>
        <dbReference type="EMBL" id="GHH66391.1"/>
    </source>
</evidence>
<name>A0A919FJI1_9ACTN</name>
<feature type="signal peptide" evidence="2">
    <location>
        <begin position="1"/>
        <end position="26"/>
    </location>
</feature>
<evidence type="ECO:0000256" key="2">
    <source>
        <dbReference type="SAM" id="SignalP"/>
    </source>
</evidence>
<keyword evidence="4" id="KW-1185">Reference proteome</keyword>
<feature type="chain" id="PRO_5038123463" description="Secreted protein" evidence="2">
    <location>
        <begin position="27"/>
        <end position="111"/>
    </location>
</feature>
<reference evidence="3" key="2">
    <citation type="submission" date="2020-09" db="EMBL/GenBank/DDBJ databases">
        <authorList>
            <person name="Sun Q."/>
            <person name="Ohkuma M."/>
        </authorList>
    </citation>
    <scope>NUCLEOTIDE SEQUENCE</scope>
    <source>
        <strain evidence="3">JCM 4646</strain>
    </source>
</reference>
<accession>A0A919FJI1</accession>
<proteinExistence type="predicted"/>
<feature type="region of interest" description="Disordered" evidence="1">
    <location>
        <begin position="61"/>
        <end position="81"/>
    </location>
</feature>
<dbReference type="EMBL" id="BNBO01000007">
    <property type="protein sequence ID" value="GHH66391.1"/>
    <property type="molecule type" value="Genomic_DNA"/>
</dbReference>
<sequence>MRLRNAAIAAASAVTLVLAVPGSANASFGEFRYTYRDAGAERTGRLVGPPSGACVNLAEATREEPARTPKNRTGATATVFPGPDCAGDGSYVLRPGVVAPEGSAVRSVVFS</sequence>
<evidence type="ECO:0008006" key="5">
    <source>
        <dbReference type="Google" id="ProtNLM"/>
    </source>
</evidence>
<dbReference type="Proteomes" id="UP000617734">
    <property type="component" value="Unassembled WGS sequence"/>
</dbReference>
<evidence type="ECO:0000256" key="1">
    <source>
        <dbReference type="SAM" id="MobiDB-lite"/>
    </source>
</evidence>
<protein>
    <recommendedName>
        <fullName evidence="5">Secreted protein</fullName>
    </recommendedName>
</protein>
<comment type="caution">
    <text evidence="3">The sequence shown here is derived from an EMBL/GenBank/DDBJ whole genome shotgun (WGS) entry which is preliminary data.</text>
</comment>
<dbReference type="RefSeq" id="WP_190210467.1">
    <property type="nucleotide sequence ID" value="NZ_BNBO01000007.1"/>
</dbReference>
<reference evidence="3" key="1">
    <citation type="journal article" date="2014" name="Int. J. Syst. Evol. Microbiol.">
        <title>Complete genome sequence of Corynebacterium casei LMG S-19264T (=DSM 44701T), isolated from a smear-ripened cheese.</title>
        <authorList>
            <consortium name="US DOE Joint Genome Institute (JGI-PGF)"/>
            <person name="Walter F."/>
            <person name="Albersmeier A."/>
            <person name="Kalinowski J."/>
            <person name="Ruckert C."/>
        </authorList>
    </citation>
    <scope>NUCLEOTIDE SEQUENCE</scope>
    <source>
        <strain evidence="3">JCM 4646</strain>
    </source>
</reference>
<keyword evidence="2" id="KW-0732">Signal</keyword>
<dbReference type="AlphaFoldDB" id="A0A919FJI1"/>
<evidence type="ECO:0000313" key="4">
    <source>
        <dbReference type="Proteomes" id="UP000617734"/>
    </source>
</evidence>
<gene>
    <name evidence="3" type="ORF">GCM10018781_20260</name>
</gene>
<dbReference type="GeneID" id="95352502"/>